<feature type="compositionally biased region" description="Polar residues" evidence="1">
    <location>
        <begin position="320"/>
        <end position="334"/>
    </location>
</feature>
<dbReference type="OrthoDB" id="10018553at2"/>
<evidence type="ECO:0000313" key="5">
    <source>
        <dbReference type="Proteomes" id="UP000245590"/>
    </source>
</evidence>
<keyword evidence="2" id="KW-0472">Membrane</keyword>
<dbReference type="AlphaFoldDB" id="A0A2U2RKC0"/>
<feature type="compositionally biased region" description="Polar residues" evidence="1">
    <location>
        <begin position="211"/>
        <end position="231"/>
    </location>
</feature>
<evidence type="ECO:0000256" key="2">
    <source>
        <dbReference type="SAM" id="Phobius"/>
    </source>
</evidence>
<name>A0A2U2RKC0_9MICO</name>
<keyword evidence="2" id="KW-0812">Transmembrane</keyword>
<proteinExistence type="predicted"/>
<feature type="chain" id="PRO_5015397066" evidence="3">
    <location>
        <begin position="26"/>
        <end position="425"/>
    </location>
</feature>
<comment type="caution">
    <text evidence="4">The sequence shown here is derived from an EMBL/GenBank/DDBJ whole genome shotgun (WGS) entry which is preliminary data.</text>
</comment>
<sequence>MPQQRPLIGAAVLLGVLLLPAPALAAGSDGSDGSAPDGAGGGRSASPSSALPTVCSALTVAADHEEVRAGDDVEVEACGFSGTTTSVDVTVIGSTTSSEGTAEVKPDGTVRTRVTLPRTGSFRITLEGRDSSESGSVSVEVHDGDGAQETSEPAAKDSEGDSSAGTDGTAGEEPTGDAGSTASEGSEGSDGTSDTGSDSRSSDAASDTAPGASSGQPADGASPTQDGGQTSDRPDAPVAEDPQAPDPQHEPGAGSAADDAGSDDRGSDPAGSPGSSPASDGAADQDEGEVAPASEGRGSHQGSASGTSRDADAGAGATTREASGTGSDQDSGSLPATAAPSDEGAASPPPENGSDGSDPTATGASSEGSTAPAAGAGTDEKQLRASRQQDHRSEGMWTPVRMAVLSSLITVLVASVAGLLWWDRR</sequence>
<reference evidence="4 5" key="1">
    <citation type="submission" date="2018-05" db="EMBL/GenBank/DDBJ databases">
        <title>Brachybacterium sp. M1HQ-2T, whole genome shotgun sequence.</title>
        <authorList>
            <person name="Tuo L."/>
        </authorList>
    </citation>
    <scope>NUCLEOTIDE SEQUENCE [LARGE SCALE GENOMIC DNA]</scope>
    <source>
        <strain evidence="4 5">M1HQ-2</strain>
    </source>
</reference>
<keyword evidence="5" id="KW-1185">Reference proteome</keyword>
<dbReference type="EMBL" id="QFKX01000002">
    <property type="protein sequence ID" value="PWH06322.1"/>
    <property type="molecule type" value="Genomic_DNA"/>
</dbReference>
<dbReference type="Proteomes" id="UP000245590">
    <property type="component" value="Unassembled WGS sequence"/>
</dbReference>
<feature type="region of interest" description="Disordered" evidence="1">
    <location>
        <begin position="121"/>
        <end position="394"/>
    </location>
</feature>
<protein>
    <submittedName>
        <fullName evidence="4">Uncharacterized protein</fullName>
    </submittedName>
</protein>
<accession>A0A2U2RKC0</accession>
<organism evidence="4 5">
    <name type="scientific">Brachybacterium endophyticum</name>
    <dbReference type="NCBI Taxonomy" id="2182385"/>
    <lineage>
        <taxon>Bacteria</taxon>
        <taxon>Bacillati</taxon>
        <taxon>Actinomycetota</taxon>
        <taxon>Actinomycetes</taxon>
        <taxon>Micrococcales</taxon>
        <taxon>Dermabacteraceae</taxon>
        <taxon>Brachybacterium</taxon>
    </lineage>
</organism>
<keyword evidence="3" id="KW-0732">Signal</keyword>
<feature type="transmembrane region" description="Helical" evidence="2">
    <location>
        <begin position="402"/>
        <end position="422"/>
    </location>
</feature>
<feature type="compositionally biased region" description="Low complexity" evidence="1">
    <location>
        <begin position="176"/>
        <end position="209"/>
    </location>
</feature>
<feature type="compositionally biased region" description="Low complexity" evidence="1">
    <location>
        <begin position="25"/>
        <end position="37"/>
    </location>
</feature>
<feature type="compositionally biased region" description="Basic and acidic residues" evidence="1">
    <location>
        <begin position="378"/>
        <end position="394"/>
    </location>
</feature>
<evidence type="ECO:0000256" key="1">
    <source>
        <dbReference type="SAM" id="MobiDB-lite"/>
    </source>
</evidence>
<feature type="region of interest" description="Disordered" evidence="1">
    <location>
        <begin position="25"/>
        <end position="50"/>
    </location>
</feature>
<keyword evidence="2" id="KW-1133">Transmembrane helix</keyword>
<feature type="compositionally biased region" description="Polar residues" evidence="1">
    <location>
        <begin position="354"/>
        <end position="369"/>
    </location>
</feature>
<feature type="signal peptide" evidence="3">
    <location>
        <begin position="1"/>
        <end position="25"/>
    </location>
</feature>
<evidence type="ECO:0000313" key="4">
    <source>
        <dbReference type="EMBL" id="PWH06322.1"/>
    </source>
</evidence>
<dbReference type="RefSeq" id="WP_109274915.1">
    <property type="nucleotide sequence ID" value="NZ_QFKX01000002.1"/>
</dbReference>
<feature type="compositionally biased region" description="Low complexity" evidence="1">
    <location>
        <begin position="268"/>
        <end position="282"/>
    </location>
</feature>
<gene>
    <name evidence="4" type="ORF">DEO23_04875</name>
</gene>
<evidence type="ECO:0000256" key="3">
    <source>
        <dbReference type="SAM" id="SignalP"/>
    </source>
</evidence>